<sequence>MRKYVRRRASRRATGVRRRAATRYKRTSYRARRTTARPRIRTRKSILNVTSRKKKNAMLAYSNSTATGAAAAITPNSLTIDATTNATILWCATAQDLTSNNGGPLGAVSQQATRTSTTCYMRGLKENLRVTTSSGLPWFHRRICFTYKGDIPFQEYASGDTPTLNQTPYVDTSNGISRLLLNMNKNAAANTRNEWESVVFRGANGVDWNDQLIAPIDTTRITLKSDKTYRYFSGNQSGVFKEIHAWYPMNSNIVYDDDESGSTEVTSYYSVDSKAGMGDYYILDYIRSGIGGATSDLLNLNVNSILYWHEK</sequence>
<organism evidence="2">
    <name type="scientific">Genomoviridae sp</name>
    <dbReference type="NCBI Taxonomy" id="2202565"/>
    <lineage>
        <taxon>Viruses</taxon>
        <taxon>Monodnaviria</taxon>
        <taxon>Shotokuvirae</taxon>
        <taxon>Cressdnaviricota</taxon>
        <taxon>Repensiviricetes</taxon>
        <taxon>Geplafuvirales</taxon>
        <taxon>Genomoviridae</taxon>
    </lineage>
</organism>
<accession>A0A858NE47</accession>
<name>A0A858NE47_9VIRU</name>
<protein>
    <submittedName>
        <fullName evidence="2">Capsid protein</fullName>
    </submittedName>
</protein>
<evidence type="ECO:0000256" key="1">
    <source>
        <dbReference type="SAM" id="MobiDB-lite"/>
    </source>
</evidence>
<proteinExistence type="predicted"/>
<evidence type="ECO:0000313" key="2">
    <source>
        <dbReference type="EMBL" id="QJB18609.1"/>
    </source>
</evidence>
<reference evidence="2" key="1">
    <citation type="submission" date="2020-04" db="EMBL/GenBank/DDBJ databases">
        <title>Genomes of microviruses in a sewage oxidation pond.</title>
        <authorList>
            <person name="Schreck J."/>
            <person name="Kraberger S."/>
            <person name="Scotch M."/>
            <person name="Halden R.U."/>
            <person name="Varsani A."/>
        </authorList>
    </citation>
    <scope>NUCLEOTIDE SEQUENCE</scope>
    <source>
        <strain evidence="2">6435_100</strain>
    </source>
</reference>
<dbReference type="EMBL" id="MT309846">
    <property type="protein sequence ID" value="QJB18609.1"/>
    <property type="molecule type" value="Genomic_DNA"/>
</dbReference>
<feature type="region of interest" description="Disordered" evidence="1">
    <location>
        <begin position="1"/>
        <end position="36"/>
    </location>
</feature>